<keyword evidence="8" id="KW-0472">Membrane</keyword>
<reference evidence="10 11" key="1">
    <citation type="submission" date="2016-03" db="EMBL/GenBank/DDBJ databases">
        <title>Comparative genomics of the ectomycorrhizal sister species Rhizopogon vinicolor and Rhizopogon vesiculosus (Basidiomycota: Boletales) reveals a divergence of the mating type B locus.</title>
        <authorList>
            <person name="Mujic A.B."/>
            <person name="Kuo A."/>
            <person name="Tritt A."/>
            <person name="Lipzen A."/>
            <person name="Chen C."/>
            <person name="Johnson J."/>
            <person name="Sharma A."/>
            <person name="Barry K."/>
            <person name="Grigoriev I.V."/>
            <person name="Spatafora J.W."/>
        </authorList>
    </citation>
    <scope>NUCLEOTIDE SEQUENCE [LARGE SCALE GENOMIC DNA]</scope>
    <source>
        <strain evidence="10 11">AM-OR11-056</strain>
    </source>
</reference>
<dbReference type="OrthoDB" id="3225252at2759"/>
<evidence type="ECO:0000256" key="4">
    <source>
        <dbReference type="ARBA" id="ARBA00022792"/>
    </source>
</evidence>
<comment type="similarity">
    <text evidence="2">Belongs to the MDM31/MDM32 family.</text>
</comment>
<gene>
    <name evidence="10" type="ORF">AZE42_12929</name>
</gene>
<comment type="function">
    <text evidence="9">Involved in the organization of the mitochondrial membranes and the global structure of the mitochondria. Also required for mitochondrial distribution and mobility as well as for the maintenance of mitochondrial DNA nucleoids structures.</text>
</comment>
<protein>
    <submittedName>
        <fullName evidence="10">Uncharacterized protein</fullName>
    </submittedName>
</protein>
<keyword evidence="3" id="KW-0812">Transmembrane</keyword>
<dbReference type="GO" id="GO:0005743">
    <property type="term" value="C:mitochondrial inner membrane"/>
    <property type="evidence" value="ECO:0007669"/>
    <property type="project" value="UniProtKB-SubCell"/>
</dbReference>
<evidence type="ECO:0000256" key="2">
    <source>
        <dbReference type="ARBA" id="ARBA00005687"/>
    </source>
</evidence>
<evidence type="ECO:0000256" key="5">
    <source>
        <dbReference type="ARBA" id="ARBA00022946"/>
    </source>
</evidence>
<dbReference type="STRING" id="180088.A0A1J8QVC9"/>
<proteinExistence type="inferred from homology"/>
<evidence type="ECO:0000256" key="8">
    <source>
        <dbReference type="ARBA" id="ARBA00023136"/>
    </source>
</evidence>
<dbReference type="Proteomes" id="UP000183567">
    <property type="component" value="Unassembled WGS sequence"/>
</dbReference>
<evidence type="ECO:0000256" key="1">
    <source>
        <dbReference type="ARBA" id="ARBA00004273"/>
    </source>
</evidence>
<keyword evidence="4" id="KW-0999">Mitochondrion inner membrane</keyword>
<dbReference type="PANTHER" id="PTHR31068:SF0">
    <property type="entry name" value="MITOCHONDRIAL DISTRIBUTION AND MORPHOLOGY PROTEIN 31"/>
    <property type="match status" value="1"/>
</dbReference>
<comment type="caution">
    <text evidence="10">The sequence shown here is derived from an EMBL/GenBank/DDBJ whole genome shotgun (WGS) entry which is preliminary data.</text>
</comment>
<keyword evidence="6" id="KW-1133">Transmembrane helix</keyword>
<name>A0A1J8QVC9_9AGAM</name>
<keyword evidence="5" id="KW-0809">Transit peptide</keyword>
<dbReference type="InterPro" id="IPR012571">
    <property type="entry name" value="Mdm31/Mdm32"/>
</dbReference>
<dbReference type="EMBL" id="LVVM01002069">
    <property type="protein sequence ID" value="OJA17337.1"/>
    <property type="molecule type" value="Genomic_DNA"/>
</dbReference>
<dbReference type="GO" id="GO:0000001">
    <property type="term" value="P:mitochondrion inheritance"/>
    <property type="evidence" value="ECO:0007669"/>
    <property type="project" value="InterPro"/>
</dbReference>
<evidence type="ECO:0000256" key="6">
    <source>
        <dbReference type="ARBA" id="ARBA00022989"/>
    </source>
</evidence>
<evidence type="ECO:0000256" key="7">
    <source>
        <dbReference type="ARBA" id="ARBA00023128"/>
    </source>
</evidence>
<dbReference type="AlphaFoldDB" id="A0A1J8QVC9"/>
<accession>A0A1J8QVC9</accession>
<dbReference type="Pfam" id="PF08118">
    <property type="entry name" value="MDM31_MDM32"/>
    <property type="match status" value="1"/>
</dbReference>
<keyword evidence="11" id="KW-1185">Reference proteome</keyword>
<dbReference type="PANTHER" id="PTHR31068">
    <property type="entry name" value="MITOCHONDRIAL DISTRIBUTION AND MORPHOLOGY PROTEIN 31"/>
    <property type="match status" value="1"/>
</dbReference>
<dbReference type="GO" id="GO:0007005">
    <property type="term" value="P:mitochondrion organization"/>
    <property type="evidence" value="ECO:0007669"/>
    <property type="project" value="InterPro"/>
</dbReference>
<evidence type="ECO:0000313" key="10">
    <source>
        <dbReference type="EMBL" id="OJA17337.1"/>
    </source>
</evidence>
<comment type="subcellular location">
    <subcellularLocation>
        <location evidence="1">Mitochondrion inner membrane</location>
    </subcellularLocation>
</comment>
<sequence>MNAHHTLVPIHGRVVKDLSDFDGAWTMWETGLMDEISQKIYDALAYHVSQVNLNRRVKAVSMWSLQMTASAILSALRNLVDSVSMQLYYVNGIPYDALVPGT</sequence>
<organism evidence="10 11">
    <name type="scientific">Rhizopogon vesiculosus</name>
    <dbReference type="NCBI Taxonomy" id="180088"/>
    <lineage>
        <taxon>Eukaryota</taxon>
        <taxon>Fungi</taxon>
        <taxon>Dikarya</taxon>
        <taxon>Basidiomycota</taxon>
        <taxon>Agaricomycotina</taxon>
        <taxon>Agaricomycetes</taxon>
        <taxon>Agaricomycetidae</taxon>
        <taxon>Boletales</taxon>
        <taxon>Suillineae</taxon>
        <taxon>Rhizopogonaceae</taxon>
        <taxon>Rhizopogon</taxon>
    </lineage>
</organism>
<evidence type="ECO:0000313" key="11">
    <source>
        <dbReference type="Proteomes" id="UP000183567"/>
    </source>
</evidence>
<evidence type="ECO:0000256" key="3">
    <source>
        <dbReference type="ARBA" id="ARBA00022692"/>
    </source>
</evidence>
<evidence type="ECO:0000256" key="9">
    <source>
        <dbReference type="ARBA" id="ARBA00025191"/>
    </source>
</evidence>
<keyword evidence="7" id="KW-0496">Mitochondrion</keyword>